<dbReference type="SUPFAM" id="SSF54695">
    <property type="entry name" value="POZ domain"/>
    <property type="match status" value="1"/>
</dbReference>
<dbReference type="PROSITE" id="PS50097">
    <property type="entry name" value="BTB"/>
    <property type="match status" value="1"/>
</dbReference>
<sequence length="257" mass="28529">MKAFILTFINICLIASLSSTPCPLFGTLQLELNNFLEYANEPVGSLRRGNAVNIRGMSWQLGAELTESAAEDGTKYLGLNLYCNNNCKIDYTVQIVANVKPDQPCGTSLPRTDAILVKTSNDQIGVEVNINRNLLAAHSNSFNDFFANFQPPAESTSSTGGLSVTLDAPSTVEHFEQLMDLLHNGDCVLEDENLENVLRLAHHFHLHDIEFILYNLLQQSDFVAQNFLQNLEIIEQLSDGAKIALKQRIKELFEAAQ</sequence>
<organism evidence="3 4">
    <name type="scientific">Heterodera trifolii</name>
    <dbReference type="NCBI Taxonomy" id="157864"/>
    <lineage>
        <taxon>Eukaryota</taxon>
        <taxon>Metazoa</taxon>
        <taxon>Ecdysozoa</taxon>
        <taxon>Nematoda</taxon>
        <taxon>Chromadorea</taxon>
        <taxon>Rhabditida</taxon>
        <taxon>Tylenchina</taxon>
        <taxon>Tylenchomorpha</taxon>
        <taxon>Tylenchoidea</taxon>
        <taxon>Heteroderidae</taxon>
        <taxon>Heteroderinae</taxon>
        <taxon>Heterodera</taxon>
    </lineage>
</organism>
<dbReference type="InterPro" id="IPR000210">
    <property type="entry name" value="BTB/POZ_dom"/>
</dbReference>
<dbReference type="EMBL" id="JBICBT010000030">
    <property type="protein sequence ID" value="KAL3125513.1"/>
    <property type="molecule type" value="Genomic_DNA"/>
</dbReference>
<dbReference type="Pfam" id="PF00651">
    <property type="entry name" value="BTB"/>
    <property type="match status" value="1"/>
</dbReference>
<dbReference type="Proteomes" id="UP001620626">
    <property type="component" value="Unassembled WGS sequence"/>
</dbReference>
<feature type="chain" id="PRO_5044750260" description="BTB domain-containing protein" evidence="1">
    <location>
        <begin position="20"/>
        <end position="257"/>
    </location>
</feature>
<protein>
    <recommendedName>
        <fullName evidence="2">BTB domain-containing protein</fullName>
    </recommendedName>
</protein>
<dbReference type="Gene3D" id="3.30.710.10">
    <property type="entry name" value="Potassium Channel Kv1.1, Chain A"/>
    <property type="match status" value="1"/>
</dbReference>
<proteinExistence type="predicted"/>
<feature type="domain" description="BTB" evidence="2">
    <location>
        <begin position="112"/>
        <end position="191"/>
    </location>
</feature>
<evidence type="ECO:0000259" key="2">
    <source>
        <dbReference type="PROSITE" id="PS50097"/>
    </source>
</evidence>
<dbReference type="SMART" id="SM00225">
    <property type="entry name" value="BTB"/>
    <property type="match status" value="1"/>
</dbReference>
<accession>A0ABD2MDA9</accession>
<reference evidence="3 4" key="1">
    <citation type="submission" date="2024-10" db="EMBL/GenBank/DDBJ databases">
        <authorList>
            <person name="Kim D."/>
        </authorList>
    </citation>
    <scope>NUCLEOTIDE SEQUENCE [LARGE SCALE GENOMIC DNA]</scope>
    <source>
        <strain evidence="3">BH-2024</strain>
    </source>
</reference>
<evidence type="ECO:0000256" key="1">
    <source>
        <dbReference type="SAM" id="SignalP"/>
    </source>
</evidence>
<dbReference type="AlphaFoldDB" id="A0ABD2MDA9"/>
<dbReference type="CDD" id="cd18186">
    <property type="entry name" value="BTB_POZ_ZBTB_KLHL-like"/>
    <property type="match status" value="1"/>
</dbReference>
<name>A0ABD2MDA9_9BILA</name>
<keyword evidence="1" id="KW-0732">Signal</keyword>
<dbReference type="InterPro" id="IPR011333">
    <property type="entry name" value="SKP1/BTB/POZ_sf"/>
</dbReference>
<comment type="caution">
    <text evidence="3">The sequence shown here is derived from an EMBL/GenBank/DDBJ whole genome shotgun (WGS) entry which is preliminary data.</text>
</comment>
<keyword evidence="4" id="KW-1185">Reference proteome</keyword>
<gene>
    <name evidence="3" type="ORF">niasHT_004477</name>
</gene>
<evidence type="ECO:0000313" key="4">
    <source>
        <dbReference type="Proteomes" id="UP001620626"/>
    </source>
</evidence>
<evidence type="ECO:0000313" key="3">
    <source>
        <dbReference type="EMBL" id="KAL3125513.1"/>
    </source>
</evidence>
<feature type="signal peptide" evidence="1">
    <location>
        <begin position="1"/>
        <end position="19"/>
    </location>
</feature>